<proteinExistence type="predicted"/>
<sequence length="140" mass="15955">MDKRKEKALEELRKKTCHYPIMDEETGEMKPCGEKQMMSVSLPIINYTESGEPVSDQDRDTQIQIPCPLCNYHAMLAMATGMFSIKSDAKMNKCQLMAPFDMIHIAESVVNAMAMTGKIQEILKTKEKVEKEVENHKDLL</sequence>
<evidence type="ECO:0000313" key="1">
    <source>
        <dbReference type="EMBL" id="KKN07139.1"/>
    </source>
</evidence>
<protein>
    <submittedName>
        <fullName evidence="1">Uncharacterized protein</fullName>
    </submittedName>
</protein>
<dbReference type="EMBL" id="LAZR01004603">
    <property type="protein sequence ID" value="KKN07139.1"/>
    <property type="molecule type" value="Genomic_DNA"/>
</dbReference>
<accession>A0A0F9MNC0</accession>
<reference evidence="1" key="1">
    <citation type="journal article" date="2015" name="Nature">
        <title>Complex archaea that bridge the gap between prokaryotes and eukaryotes.</title>
        <authorList>
            <person name="Spang A."/>
            <person name="Saw J.H."/>
            <person name="Jorgensen S.L."/>
            <person name="Zaremba-Niedzwiedzka K."/>
            <person name="Martijn J."/>
            <person name="Lind A.E."/>
            <person name="van Eijk R."/>
            <person name="Schleper C."/>
            <person name="Guy L."/>
            <person name="Ettema T.J."/>
        </authorList>
    </citation>
    <scope>NUCLEOTIDE SEQUENCE</scope>
</reference>
<organism evidence="1">
    <name type="scientific">marine sediment metagenome</name>
    <dbReference type="NCBI Taxonomy" id="412755"/>
    <lineage>
        <taxon>unclassified sequences</taxon>
        <taxon>metagenomes</taxon>
        <taxon>ecological metagenomes</taxon>
    </lineage>
</organism>
<name>A0A0F9MNC0_9ZZZZ</name>
<comment type="caution">
    <text evidence="1">The sequence shown here is derived from an EMBL/GenBank/DDBJ whole genome shotgun (WGS) entry which is preliminary data.</text>
</comment>
<dbReference type="AlphaFoldDB" id="A0A0F9MNC0"/>
<gene>
    <name evidence="1" type="ORF">LCGC14_1070230</name>
</gene>